<feature type="transmembrane region" description="Helical" evidence="10">
    <location>
        <begin position="89"/>
        <end position="108"/>
    </location>
</feature>
<dbReference type="InterPro" id="IPR036163">
    <property type="entry name" value="HMA_dom_sf"/>
</dbReference>
<feature type="transmembrane region" description="Helical" evidence="10">
    <location>
        <begin position="187"/>
        <end position="205"/>
    </location>
</feature>
<dbReference type="InterPro" id="IPR059000">
    <property type="entry name" value="ATPase_P-type_domA"/>
</dbReference>
<feature type="transmembrane region" description="Helical" evidence="10">
    <location>
        <begin position="120"/>
        <end position="141"/>
    </location>
</feature>
<dbReference type="PANTHER" id="PTHR43520">
    <property type="entry name" value="ATP7, ISOFORM B"/>
    <property type="match status" value="1"/>
</dbReference>
<comment type="similarity">
    <text evidence="2 10">Belongs to the cation transport ATPase (P-type) (TC 3.A.3) family. Type IB subfamily.</text>
</comment>
<comment type="subcellular location">
    <subcellularLocation>
        <location evidence="10">Cell membrane</location>
    </subcellularLocation>
    <subcellularLocation>
        <location evidence="1">Endomembrane system</location>
        <topology evidence="1">Multi-pass membrane protein</topology>
    </subcellularLocation>
</comment>
<evidence type="ECO:0000256" key="4">
    <source>
        <dbReference type="ARBA" id="ARBA00022723"/>
    </source>
</evidence>
<dbReference type="InterPro" id="IPR044492">
    <property type="entry name" value="P_typ_ATPase_HD_dom"/>
</dbReference>
<dbReference type="InterPro" id="IPR027256">
    <property type="entry name" value="P-typ_ATPase_IB"/>
</dbReference>
<organism evidence="12 13">
    <name type="scientific">Neisseria meningitidis (strain alpha14)</name>
    <dbReference type="NCBI Taxonomy" id="662598"/>
    <lineage>
        <taxon>Bacteria</taxon>
        <taxon>Pseudomonadati</taxon>
        <taxon>Pseudomonadota</taxon>
        <taxon>Betaproteobacteria</taxon>
        <taxon>Neisseriales</taxon>
        <taxon>Neisseriaceae</taxon>
        <taxon>Neisseria</taxon>
    </lineage>
</organism>
<dbReference type="InterPro" id="IPR006121">
    <property type="entry name" value="HMA_dom"/>
</dbReference>
<evidence type="ECO:0000256" key="1">
    <source>
        <dbReference type="ARBA" id="ARBA00004127"/>
    </source>
</evidence>
<dbReference type="InterPro" id="IPR001757">
    <property type="entry name" value="P_typ_ATPase"/>
</dbReference>
<evidence type="ECO:0000259" key="11">
    <source>
        <dbReference type="PROSITE" id="PS50846"/>
    </source>
</evidence>
<dbReference type="KEGG" id="nmi:NMO_1165"/>
<evidence type="ECO:0000313" key="12">
    <source>
        <dbReference type="EMBL" id="CBA06354.1"/>
    </source>
</evidence>
<dbReference type="SFLD" id="SFLDF00027">
    <property type="entry name" value="p-type_atpase"/>
    <property type="match status" value="1"/>
</dbReference>
<proteinExistence type="inferred from homology"/>
<dbReference type="HOGENOM" id="CLU_001771_0_3_4"/>
<dbReference type="PRINTS" id="PR00943">
    <property type="entry name" value="CUATPASE"/>
</dbReference>
<dbReference type="GO" id="GO:0005507">
    <property type="term" value="F:copper ion binding"/>
    <property type="evidence" value="ECO:0007669"/>
    <property type="project" value="TreeGrafter"/>
</dbReference>
<dbReference type="SUPFAM" id="SSF81653">
    <property type="entry name" value="Calcium ATPase, transduction domain A"/>
    <property type="match status" value="1"/>
</dbReference>
<dbReference type="InterPro" id="IPR008250">
    <property type="entry name" value="ATPase_P-typ_transduc_dom_A_sf"/>
</dbReference>
<dbReference type="AlphaFoldDB" id="C6S7G4"/>
<evidence type="ECO:0000256" key="3">
    <source>
        <dbReference type="ARBA" id="ARBA00022692"/>
    </source>
</evidence>
<keyword evidence="12" id="KW-0378">Hydrolase</keyword>
<dbReference type="Pfam" id="PF00702">
    <property type="entry name" value="Hydrolase"/>
    <property type="match status" value="1"/>
</dbReference>
<evidence type="ECO:0000256" key="5">
    <source>
        <dbReference type="ARBA" id="ARBA00022741"/>
    </source>
</evidence>
<dbReference type="NCBIfam" id="TIGR01494">
    <property type="entry name" value="ATPase_P-type"/>
    <property type="match status" value="1"/>
</dbReference>
<dbReference type="SUPFAM" id="SSF81665">
    <property type="entry name" value="Calcium ATPase, transmembrane domain M"/>
    <property type="match status" value="1"/>
</dbReference>
<evidence type="ECO:0000256" key="6">
    <source>
        <dbReference type="ARBA" id="ARBA00022840"/>
    </source>
</evidence>
<dbReference type="PROSITE" id="PS00154">
    <property type="entry name" value="ATPASE_E1_E2"/>
    <property type="match status" value="1"/>
</dbReference>
<dbReference type="GO" id="GO:0012505">
    <property type="term" value="C:endomembrane system"/>
    <property type="evidence" value="ECO:0007669"/>
    <property type="project" value="UniProtKB-SubCell"/>
</dbReference>
<dbReference type="PANTHER" id="PTHR43520:SF8">
    <property type="entry name" value="P-TYPE CU(+) TRANSPORTER"/>
    <property type="match status" value="1"/>
</dbReference>
<keyword evidence="7" id="KW-1278">Translocase</keyword>
<feature type="domain" description="HMA" evidence="11">
    <location>
        <begin position="3"/>
        <end position="69"/>
    </location>
</feature>
<dbReference type="FunFam" id="2.70.150.10:FF:000084">
    <property type="entry name" value="Probable cation-transporting ATPase HI_0290"/>
    <property type="match status" value="1"/>
</dbReference>
<dbReference type="PROSITE" id="PS01229">
    <property type="entry name" value="COF_2"/>
    <property type="match status" value="1"/>
</dbReference>
<feature type="transmembrane region" description="Helical" evidence="10">
    <location>
        <begin position="373"/>
        <end position="397"/>
    </location>
</feature>
<dbReference type="PROSITE" id="PS01047">
    <property type="entry name" value="HMA_1"/>
    <property type="match status" value="1"/>
</dbReference>
<dbReference type="Gene3D" id="3.40.1110.10">
    <property type="entry name" value="Calcium-transporting ATPase, cytoplasmic domain N"/>
    <property type="match status" value="1"/>
</dbReference>
<dbReference type="RefSeq" id="WP_015815650.1">
    <property type="nucleotide sequence ID" value="NC_013016.1"/>
</dbReference>
<dbReference type="SUPFAM" id="SSF55008">
    <property type="entry name" value="HMA, heavy metal-associated domain"/>
    <property type="match status" value="1"/>
</dbReference>
<reference evidence="12 13" key="1">
    <citation type="journal article" date="2008" name="Proc. Natl. Acad. Sci. U.S.A.">
        <title>Whole-genome comparison of disease and carriage strains provides insights into virulence evolution in Neisseria meningitidis.</title>
        <authorList>
            <person name="Schoen C."/>
            <person name="Blom J."/>
            <person name="Claus H."/>
            <person name="Schramm-Glueck A."/>
            <person name="Brandt P."/>
            <person name="Mueller T."/>
            <person name="Goesmann A."/>
            <person name="Joseph B."/>
            <person name="Konietzny S."/>
            <person name="Kurzai O."/>
            <person name="Schmitt C."/>
            <person name="Friedrich T."/>
            <person name="Linke B."/>
            <person name="Vogel U."/>
            <person name="Frosch M."/>
        </authorList>
    </citation>
    <scope>NUCLEOTIDE SEQUENCE [LARGE SCALE GENOMIC DNA]</scope>
    <source>
        <strain evidence="13">alpha14</strain>
    </source>
</reference>
<dbReference type="SUPFAM" id="SSF56784">
    <property type="entry name" value="HAD-like"/>
    <property type="match status" value="1"/>
</dbReference>
<dbReference type="GO" id="GO:0043682">
    <property type="term" value="F:P-type divalent copper transporter activity"/>
    <property type="evidence" value="ECO:0007669"/>
    <property type="project" value="TreeGrafter"/>
</dbReference>
<accession>C6S7G4</accession>
<dbReference type="Gene3D" id="3.40.50.1000">
    <property type="entry name" value="HAD superfamily/HAD-like"/>
    <property type="match status" value="1"/>
</dbReference>
<dbReference type="InterPro" id="IPR023214">
    <property type="entry name" value="HAD_sf"/>
</dbReference>
<dbReference type="InterPro" id="IPR023298">
    <property type="entry name" value="ATPase_P-typ_TM_dom_sf"/>
</dbReference>
<dbReference type="PRINTS" id="PR00119">
    <property type="entry name" value="CATATPASE"/>
</dbReference>
<evidence type="ECO:0000256" key="2">
    <source>
        <dbReference type="ARBA" id="ARBA00006024"/>
    </source>
</evidence>
<evidence type="ECO:0000256" key="9">
    <source>
        <dbReference type="ARBA" id="ARBA00023136"/>
    </source>
</evidence>
<dbReference type="Proteomes" id="UP000002054">
    <property type="component" value="Chromosome"/>
</dbReference>
<dbReference type="GO" id="GO:0055070">
    <property type="term" value="P:copper ion homeostasis"/>
    <property type="evidence" value="ECO:0007669"/>
    <property type="project" value="TreeGrafter"/>
</dbReference>
<feature type="transmembrane region" description="Helical" evidence="10">
    <location>
        <begin position="699"/>
        <end position="717"/>
    </location>
</feature>
<dbReference type="CDD" id="cd02094">
    <property type="entry name" value="P-type_ATPase_Cu-like"/>
    <property type="match status" value="1"/>
</dbReference>
<feature type="transmembrane region" description="Helical" evidence="10">
    <location>
        <begin position="339"/>
        <end position="361"/>
    </location>
</feature>
<keyword evidence="10" id="KW-1003">Cell membrane</keyword>
<evidence type="ECO:0000256" key="8">
    <source>
        <dbReference type="ARBA" id="ARBA00022989"/>
    </source>
</evidence>
<dbReference type="InterPro" id="IPR036412">
    <property type="entry name" value="HAD-like_sf"/>
</dbReference>
<feature type="transmembrane region" description="Helical" evidence="10">
    <location>
        <begin position="153"/>
        <end position="175"/>
    </location>
</feature>
<dbReference type="Pfam" id="PF00403">
    <property type="entry name" value="HMA"/>
    <property type="match status" value="1"/>
</dbReference>
<dbReference type="EC" id="3.6.3.4" evidence="12"/>
<dbReference type="Gene3D" id="2.70.150.10">
    <property type="entry name" value="Calcium-transporting ATPase, cytoplasmic transduction domain A"/>
    <property type="match status" value="1"/>
</dbReference>
<dbReference type="NCBIfam" id="TIGR01511">
    <property type="entry name" value="ATPase-IB1_Cu"/>
    <property type="match status" value="1"/>
</dbReference>
<dbReference type="SFLD" id="SFLDS00003">
    <property type="entry name" value="Haloacid_Dehalogenase"/>
    <property type="match status" value="1"/>
</dbReference>
<dbReference type="CDD" id="cd00371">
    <property type="entry name" value="HMA"/>
    <property type="match status" value="1"/>
</dbReference>
<protein>
    <submittedName>
        <fullName evidence="12">Putative cation-transporting ATPase</fullName>
        <ecNumber evidence="12">3.6.3.4</ecNumber>
    </submittedName>
</protein>
<dbReference type="InterPro" id="IPR023299">
    <property type="entry name" value="ATPase_P-typ_cyto_dom_N"/>
</dbReference>
<keyword evidence="3 10" id="KW-0812">Transmembrane</keyword>
<keyword evidence="5 10" id="KW-0547">Nucleotide-binding</keyword>
<feature type="transmembrane region" description="Helical" evidence="10">
    <location>
        <begin position="676"/>
        <end position="693"/>
    </location>
</feature>
<evidence type="ECO:0000256" key="10">
    <source>
        <dbReference type="RuleBase" id="RU362081"/>
    </source>
</evidence>
<dbReference type="FunFam" id="3.30.70.100:FF:000005">
    <property type="entry name" value="Copper-exporting P-type ATPase A"/>
    <property type="match status" value="1"/>
</dbReference>
<dbReference type="PROSITE" id="PS50846">
    <property type="entry name" value="HMA_2"/>
    <property type="match status" value="1"/>
</dbReference>
<evidence type="ECO:0000313" key="13">
    <source>
        <dbReference type="Proteomes" id="UP000002054"/>
    </source>
</evidence>
<keyword evidence="9 10" id="KW-0472">Membrane</keyword>
<dbReference type="EMBL" id="AM889136">
    <property type="protein sequence ID" value="CBA06354.1"/>
    <property type="molecule type" value="Genomic_DNA"/>
</dbReference>
<dbReference type="InterPro" id="IPR018303">
    <property type="entry name" value="ATPase_P-typ_P_site"/>
</dbReference>
<dbReference type="GO" id="GO:0016887">
    <property type="term" value="F:ATP hydrolysis activity"/>
    <property type="evidence" value="ECO:0007669"/>
    <property type="project" value="InterPro"/>
</dbReference>
<gene>
    <name evidence="12" type="ordered locus">NMO_1165</name>
</gene>
<dbReference type="GO" id="GO:0005524">
    <property type="term" value="F:ATP binding"/>
    <property type="evidence" value="ECO:0007669"/>
    <property type="project" value="UniProtKB-UniRule"/>
</dbReference>
<sequence>MQQKIRFQIEGMTCQACASRIEKVLNKKDFVESAGVNFASEEAQVVFDDSKTSVADIAKIIEKTGYGAKEKTEDTLPQPEAEHHIGWRLWLLFTINVPFLIGMVGMMLKGLNWTRHDWMLSPLLQFALASVVQLWLAIPFYKSAWASIRGGLANMDVLVTIGTVSIYLYSVYMLFFSPHAAHGMAHVYFEAGVMVIGFVSLGKFLEHRTKKSSLNSLGLLLKLTPTQVNVQRDGEWKQLPIDQVQIGDLIRANHGERIAADGVIESGSGWADESHLTGESNPEEKKAGGKVLAGALMTEGSVVYRAAQLGSQTLLGDMMNALSEAQGSKAPIARVADKAAAVFVPAVVGIALLTFIVTWLIKGDWTVALMHAVAVLVIACPCALGLATPAAIMVGIGKAVKHGIWFKDAAAMEEAAHVDAVVLDKTGTLTEGRPQVAAVYCIPDSGFDEDALYRIAAAVEQNAAHPLARAIVSAAQARSLDIPTAQNAQTVVGSGIAAEVESVGLVKAGKAEFAELTLPKFLDGVWDIASIVAVSVDNKPIGAFALADALKADTAEAIGRLKKHNIDVYIMSGDNQGTVEYVAKQLGIAHAFGNMSPRDKAAEVQKLKAAGKTVAMVGDGINDAPALAAANVSFAMKGGADVAEHTASATLMQHSVNQLADALSVSRATLRNIKQNLFFAFFYNILGIPLAALGFLNPVIAGAAMAASSVSVLSNALRLKRVKID</sequence>
<dbReference type="InterPro" id="IPR017969">
    <property type="entry name" value="Heavy-metal-associated_CS"/>
</dbReference>
<name>C6S7G4_NEIML</name>
<dbReference type="Pfam" id="PF00122">
    <property type="entry name" value="E1-E2_ATPase"/>
    <property type="match status" value="1"/>
</dbReference>
<evidence type="ECO:0000256" key="7">
    <source>
        <dbReference type="ARBA" id="ARBA00022967"/>
    </source>
</evidence>
<keyword evidence="6 10" id="KW-0067">ATP-binding</keyword>
<dbReference type="NCBIfam" id="TIGR01525">
    <property type="entry name" value="ATPase-IB_hvy"/>
    <property type="match status" value="1"/>
</dbReference>
<keyword evidence="8 10" id="KW-1133">Transmembrane helix</keyword>
<dbReference type="GO" id="GO:0005886">
    <property type="term" value="C:plasma membrane"/>
    <property type="evidence" value="ECO:0007669"/>
    <property type="project" value="UniProtKB-SubCell"/>
</dbReference>
<dbReference type="Gene3D" id="3.30.70.100">
    <property type="match status" value="1"/>
</dbReference>
<dbReference type="SFLD" id="SFLDG00002">
    <property type="entry name" value="C1.7:_P-type_atpase_like"/>
    <property type="match status" value="1"/>
</dbReference>
<keyword evidence="4 10" id="KW-0479">Metal-binding</keyword>